<organism evidence="1">
    <name type="scientific">Lepeophtheirus salmonis</name>
    <name type="common">Salmon louse</name>
    <name type="synonym">Caligus salmonis</name>
    <dbReference type="NCBI Taxonomy" id="72036"/>
    <lineage>
        <taxon>Eukaryota</taxon>
        <taxon>Metazoa</taxon>
        <taxon>Ecdysozoa</taxon>
        <taxon>Arthropoda</taxon>
        <taxon>Crustacea</taxon>
        <taxon>Multicrustacea</taxon>
        <taxon>Hexanauplia</taxon>
        <taxon>Copepoda</taxon>
        <taxon>Siphonostomatoida</taxon>
        <taxon>Caligidae</taxon>
        <taxon>Lepeophtheirus</taxon>
    </lineage>
</organism>
<name>A0A0K2TT33_LEPSM</name>
<dbReference type="AlphaFoldDB" id="A0A0K2TT33"/>
<accession>A0A0K2TT33</accession>
<proteinExistence type="predicted"/>
<reference evidence="1" key="1">
    <citation type="submission" date="2014-05" db="EMBL/GenBank/DDBJ databases">
        <authorList>
            <person name="Chronopoulou M."/>
        </authorList>
    </citation>
    <scope>NUCLEOTIDE SEQUENCE</scope>
    <source>
        <tissue evidence="1">Whole organism</tissue>
    </source>
</reference>
<dbReference type="EMBL" id="HACA01011594">
    <property type="protein sequence ID" value="CDW28955.1"/>
    <property type="molecule type" value="Transcribed_RNA"/>
</dbReference>
<evidence type="ECO:0000313" key="1">
    <source>
        <dbReference type="EMBL" id="CDW28955.1"/>
    </source>
</evidence>
<protein>
    <submittedName>
        <fullName evidence="1">Uncharacterized protein</fullName>
    </submittedName>
</protein>
<sequence length="54" mass="6007">MLRSGGHNLDRERKFLLSLEKNIMEVPTKSMNRLANNYSVALGSSGGLKGTIWD</sequence>